<dbReference type="RefSeq" id="WP_158920506.1">
    <property type="nucleotide sequence ID" value="NZ_CP047020.1"/>
</dbReference>
<evidence type="ECO:0000313" key="1">
    <source>
        <dbReference type="EMBL" id="QHA04631.1"/>
    </source>
</evidence>
<dbReference type="AlphaFoldDB" id="A0A6I6N2G3"/>
<gene>
    <name evidence="1" type="ORF">GQF42_16210</name>
</gene>
<dbReference type="KEGG" id="sbro:GQF42_16210"/>
<protein>
    <recommendedName>
        <fullName evidence="3">Integrase</fullName>
    </recommendedName>
</protein>
<sequence length="453" mass="50022">MASFLRDDPRLSQPLREAMARRVPPVRVEERAYTPAEFDAIRLAARRTFRAALLRVRENTATLQAWREGHHEPGTDGYLLGEALDLLAREGHVPRQLRKSGTSHGQRQVWRVPVPYEQALGGSHPRHTWQRLYLTCAEVAALGVLFAAEYGLNATPISELPAPRPTPDSVGDGTLVYRIELTKRRRQSRHSEVRNFTDFGATSPGRLITEALEATAHARAYTAAAGGPDRLLVWHRSHASGPGLGQFNFGLTKYSMPSWIRETGLVSVSMRRIRKTVNVVHRREPGQNSQDVHDRVYVLPEPQAHAVAVPLIADGAQEALDAARRTVLQARLIDAPQNGDAETVTNGCSDYMASPFGSAGIGCTASFLLCTACPNARIAPHHHPRLAYLHQVLEGLRGVIEPVLWQADWSEAYARLSDLKDRIGPGVWAAAQSGVTPQDRKIIHQLVNGHYDS</sequence>
<evidence type="ECO:0000313" key="2">
    <source>
        <dbReference type="Proteomes" id="UP000436138"/>
    </source>
</evidence>
<reference evidence="1 2" key="1">
    <citation type="submission" date="2019-12" db="EMBL/GenBank/DDBJ databases">
        <title>Streptomyces sp. strain T44 isolated from rhizosphere soil of Broussonetia papyrifera.</title>
        <authorList>
            <person name="Mo P."/>
        </authorList>
    </citation>
    <scope>NUCLEOTIDE SEQUENCE [LARGE SCALE GENOMIC DNA]</scope>
    <source>
        <strain evidence="1 2">T44</strain>
    </source>
</reference>
<dbReference type="Proteomes" id="UP000436138">
    <property type="component" value="Chromosome"/>
</dbReference>
<name>A0A6I6N2G3_9ACTN</name>
<proteinExistence type="predicted"/>
<organism evidence="1 2">
    <name type="scientific">Streptomyces broussonetiae</name>
    <dbReference type="NCBI Taxonomy" id="2686304"/>
    <lineage>
        <taxon>Bacteria</taxon>
        <taxon>Bacillati</taxon>
        <taxon>Actinomycetota</taxon>
        <taxon>Actinomycetes</taxon>
        <taxon>Kitasatosporales</taxon>
        <taxon>Streptomycetaceae</taxon>
        <taxon>Streptomyces</taxon>
    </lineage>
</organism>
<keyword evidence="2" id="KW-1185">Reference proteome</keyword>
<evidence type="ECO:0008006" key="3">
    <source>
        <dbReference type="Google" id="ProtNLM"/>
    </source>
</evidence>
<accession>A0A6I6N2G3</accession>
<dbReference type="EMBL" id="CP047020">
    <property type="protein sequence ID" value="QHA04631.1"/>
    <property type="molecule type" value="Genomic_DNA"/>
</dbReference>